<dbReference type="GO" id="GO:0006431">
    <property type="term" value="P:methionyl-tRNA aminoacylation"/>
    <property type="evidence" value="ECO:0007669"/>
    <property type="project" value="UniProtKB-UniRule"/>
</dbReference>
<comment type="caution">
    <text evidence="18">The sequence shown here is derived from an EMBL/GenBank/DDBJ whole genome shotgun (WGS) entry which is preliminary data.</text>
</comment>
<dbReference type="NCBIfam" id="TIGR00398">
    <property type="entry name" value="metG"/>
    <property type="match status" value="1"/>
</dbReference>
<keyword evidence="9 16" id="KW-0547">Nucleotide-binding</keyword>
<keyword evidence="7 16" id="KW-0436">Ligase</keyword>
<dbReference type="FunFam" id="2.20.28.20:FF:000001">
    <property type="entry name" value="Methionine--tRNA ligase"/>
    <property type="match status" value="1"/>
</dbReference>
<dbReference type="InterPro" id="IPR033911">
    <property type="entry name" value="MetRS_core"/>
</dbReference>
<dbReference type="AlphaFoldDB" id="A0A2S5TI32"/>
<dbReference type="Pfam" id="PF09334">
    <property type="entry name" value="tRNA-synt_1g"/>
    <property type="match status" value="1"/>
</dbReference>
<accession>A0A2S5TI32</accession>
<evidence type="ECO:0000259" key="17">
    <source>
        <dbReference type="PROSITE" id="PS50886"/>
    </source>
</evidence>
<dbReference type="Pfam" id="PF01588">
    <property type="entry name" value="tRNA_bind"/>
    <property type="match status" value="1"/>
</dbReference>
<evidence type="ECO:0000256" key="1">
    <source>
        <dbReference type="ARBA" id="ARBA00003314"/>
    </source>
</evidence>
<dbReference type="InterPro" id="IPR002547">
    <property type="entry name" value="tRNA-bd_dom"/>
</dbReference>
<evidence type="ECO:0000256" key="15">
    <source>
        <dbReference type="ARBA" id="ARBA00047364"/>
    </source>
</evidence>
<dbReference type="Gene3D" id="1.10.730.10">
    <property type="entry name" value="Isoleucyl-tRNA Synthetase, Domain 1"/>
    <property type="match status" value="1"/>
</dbReference>
<dbReference type="GO" id="GO:0005829">
    <property type="term" value="C:cytosol"/>
    <property type="evidence" value="ECO:0007669"/>
    <property type="project" value="TreeGrafter"/>
</dbReference>
<dbReference type="Gene3D" id="3.40.50.620">
    <property type="entry name" value="HUPs"/>
    <property type="match status" value="1"/>
</dbReference>
<dbReference type="Gene3D" id="2.40.50.140">
    <property type="entry name" value="Nucleic acid-binding proteins"/>
    <property type="match status" value="1"/>
</dbReference>
<evidence type="ECO:0000256" key="12">
    <source>
        <dbReference type="ARBA" id="ARBA00022884"/>
    </source>
</evidence>
<dbReference type="Gene3D" id="2.20.28.20">
    <property type="entry name" value="Methionyl-tRNA synthetase, Zn-domain"/>
    <property type="match status" value="1"/>
</dbReference>
<dbReference type="SUPFAM" id="SSF57770">
    <property type="entry name" value="Methionyl-tRNA synthetase (MetRS), Zn-domain"/>
    <property type="match status" value="1"/>
</dbReference>
<dbReference type="NCBIfam" id="NF001100">
    <property type="entry name" value="PRK00133.1"/>
    <property type="match status" value="1"/>
</dbReference>
<keyword evidence="5 16" id="KW-0963">Cytoplasm</keyword>
<comment type="subunit">
    <text evidence="4 16">Homodimer.</text>
</comment>
<feature type="binding site" evidence="16">
    <location>
        <position position="159"/>
    </location>
    <ligand>
        <name>Zn(2+)</name>
        <dbReference type="ChEBI" id="CHEBI:29105"/>
    </ligand>
</feature>
<dbReference type="PROSITE" id="PS50886">
    <property type="entry name" value="TRBD"/>
    <property type="match status" value="1"/>
</dbReference>
<dbReference type="EC" id="6.1.1.10" evidence="16"/>
<keyword evidence="14 16" id="KW-0030">Aminoacyl-tRNA synthetase</keyword>
<evidence type="ECO:0000256" key="16">
    <source>
        <dbReference type="HAMAP-Rule" id="MF_00098"/>
    </source>
</evidence>
<proteinExistence type="inferred from homology"/>
<evidence type="ECO:0000313" key="19">
    <source>
        <dbReference type="Proteomes" id="UP000238220"/>
    </source>
</evidence>
<evidence type="ECO:0000256" key="4">
    <source>
        <dbReference type="ARBA" id="ARBA00011738"/>
    </source>
</evidence>
<keyword evidence="10 16" id="KW-0862">Zinc</keyword>
<evidence type="ECO:0000256" key="3">
    <source>
        <dbReference type="ARBA" id="ARBA00008258"/>
    </source>
</evidence>
<dbReference type="RefSeq" id="WP_104229616.1">
    <property type="nucleotide sequence ID" value="NZ_PSNW01000003.1"/>
</dbReference>
<feature type="binding site" evidence="16">
    <location>
        <position position="143"/>
    </location>
    <ligand>
        <name>Zn(2+)</name>
        <dbReference type="ChEBI" id="CHEBI:29105"/>
    </ligand>
</feature>
<feature type="binding site" evidence="16">
    <location>
        <position position="331"/>
    </location>
    <ligand>
        <name>ATP</name>
        <dbReference type="ChEBI" id="CHEBI:30616"/>
    </ligand>
</feature>
<dbReference type="PANTHER" id="PTHR45765">
    <property type="entry name" value="METHIONINE--TRNA LIGASE"/>
    <property type="match status" value="1"/>
</dbReference>
<dbReference type="InterPro" id="IPR014758">
    <property type="entry name" value="Met-tRNA_synth"/>
</dbReference>
<dbReference type="CDD" id="cd07957">
    <property type="entry name" value="Anticodon_Ia_Met"/>
    <property type="match status" value="1"/>
</dbReference>
<keyword evidence="12 16" id="KW-0694">RNA-binding</keyword>
<dbReference type="SUPFAM" id="SSF50249">
    <property type="entry name" value="Nucleic acid-binding proteins"/>
    <property type="match status" value="1"/>
</dbReference>
<evidence type="ECO:0000313" key="18">
    <source>
        <dbReference type="EMBL" id="PPE74458.1"/>
    </source>
</evidence>
<evidence type="ECO:0000256" key="8">
    <source>
        <dbReference type="ARBA" id="ARBA00022723"/>
    </source>
</evidence>
<keyword evidence="8 16" id="KW-0479">Metal-binding</keyword>
<feature type="short sequence motif" description="'KMSKS' region" evidence="16">
    <location>
        <begin position="328"/>
        <end position="332"/>
    </location>
</feature>
<feature type="binding site" evidence="16">
    <location>
        <position position="146"/>
    </location>
    <ligand>
        <name>Zn(2+)</name>
        <dbReference type="ChEBI" id="CHEBI:29105"/>
    </ligand>
</feature>
<dbReference type="PROSITE" id="PS00178">
    <property type="entry name" value="AA_TRNA_LIGASE_I"/>
    <property type="match status" value="1"/>
</dbReference>
<dbReference type="SUPFAM" id="SSF52374">
    <property type="entry name" value="Nucleotidylyl transferase"/>
    <property type="match status" value="1"/>
</dbReference>
<evidence type="ECO:0000256" key="6">
    <source>
        <dbReference type="ARBA" id="ARBA00022555"/>
    </source>
</evidence>
<sequence>MSRQILVTNALPYANGPIHLGHMVGYIQADIWVRYQRLQGHEVHYVCADDAHGTPIMLAAEKAGVTPEAFIAGVKVEHERDFRDFGVDFDIYHSTHSPENEELSALIYTRLKQGGAIASRTIQQLYDPVKDMFLPDRYIKGECPRCGTADQYGDNCENCGAAYAPTDLKNPRSVVSGATPVMKDSEHYFFELPRFQAFLQDWLAGEVAHSSIRAKLQEWFDGGLRDWDISRDAPYFGFAIPGAPGKYFYVWLDAPIGYMAAFRALCAPRKLDFDAFWAAGSKAELHHFIGKDIVNFHGLFWPAMLQGSQHRTPTRLHVNGYLTINGAKMSKSRGTFIRARTYLNHLNPEYLRYYFAAKLGDGPDDLDLSLEDFTNRVNSDLVGKYVNIASRCAGFVEKLFGGRLAVAMHDRTLFEDFAAEAENLARLYESGDYAGAMREIMLMADDANAEVQKLAPWTMAKDEARREELHQVCTTFLNLFRQLTIYLKPVLPGVAAQVEQFLRAEQPLCWADAHKPLLGTDIRPYAALITRVDTKATEAMLAEEAASAAPADKKPETAAAKAAAPAAAGDAAHIGIEDFGKVDLRIARIENAEHVEGADKLLKLTLDLGPLGKRQVFAGIKSAYAPEQLVGRLTVMVANLAPRKMKFGLSEGMVLAASHGDGKPFLLSPDSGAEPGMRIK</sequence>
<dbReference type="InterPro" id="IPR004495">
    <property type="entry name" value="Met-tRNA-synth_bsu_C"/>
</dbReference>
<keyword evidence="13 16" id="KW-0648">Protein biosynthesis</keyword>
<dbReference type="EMBL" id="PSNW01000003">
    <property type="protein sequence ID" value="PPE74458.1"/>
    <property type="molecule type" value="Genomic_DNA"/>
</dbReference>
<comment type="similarity">
    <text evidence="3 16">Belongs to the class-I aminoacyl-tRNA synthetase family. MetG type 1 subfamily.</text>
</comment>
<comment type="cofactor">
    <cofactor evidence="16">
        <name>Zn(2+)</name>
        <dbReference type="ChEBI" id="CHEBI:29105"/>
    </cofactor>
    <text evidence="16">Binds 1 zinc ion per subunit.</text>
</comment>
<dbReference type="GO" id="GO:0004825">
    <property type="term" value="F:methionine-tRNA ligase activity"/>
    <property type="evidence" value="ECO:0007669"/>
    <property type="project" value="UniProtKB-UniRule"/>
</dbReference>
<evidence type="ECO:0000256" key="2">
    <source>
        <dbReference type="ARBA" id="ARBA00004496"/>
    </source>
</evidence>
<comment type="catalytic activity">
    <reaction evidence="15 16">
        <text>tRNA(Met) + L-methionine + ATP = L-methionyl-tRNA(Met) + AMP + diphosphate</text>
        <dbReference type="Rhea" id="RHEA:13481"/>
        <dbReference type="Rhea" id="RHEA-COMP:9667"/>
        <dbReference type="Rhea" id="RHEA-COMP:9698"/>
        <dbReference type="ChEBI" id="CHEBI:30616"/>
        <dbReference type="ChEBI" id="CHEBI:33019"/>
        <dbReference type="ChEBI" id="CHEBI:57844"/>
        <dbReference type="ChEBI" id="CHEBI:78442"/>
        <dbReference type="ChEBI" id="CHEBI:78530"/>
        <dbReference type="ChEBI" id="CHEBI:456215"/>
        <dbReference type="EC" id="6.1.1.10"/>
    </reaction>
</comment>
<keyword evidence="6 16" id="KW-0820">tRNA-binding</keyword>
<feature type="domain" description="TRNA-binding" evidence="17">
    <location>
        <begin position="578"/>
        <end position="680"/>
    </location>
</feature>
<dbReference type="FunFam" id="2.40.50.140:FF:000042">
    <property type="entry name" value="Methionine--tRNA ligase"/>
    <property type="match status" value="1"/>
</dbReference>
<dbReference type="HAMAP" id="MF_00098">
    <property type="entry name" value="Met_tRNA_synth_type1"/>
    <property type="match status" value="1"/>
</dbReference>
<comment type="function">
    <text evidence="1 16">Is required not only for elongation of protein synthesis but also for the initiation of all mRNA translation through initiator tRNA(fMet) aminoacylation.</text>
</comment>
<keyword evidence="11 16" id="KW-0067">ATP-binding</keyword>
<evidence type="ECO:0000256" key="13">
    <source>
        <dbReference type="ARBA" id="ARBA00022917"/>
    </source>
</evidence>
<evidence type="ECO:0000256" key="5">
    <source>
        <dbReference type="ARBA" id="ARBA00022490"/>
    </source>
</evidence>
<feature type="binding site" evidence="16">
    <location>
        <position position="156"/>
    </location>
    <ligand>
        <name>Zn(2+)</name>
        <dbReference type="ChEBI" id="CHEBI:29105"/>
    </ligand>
</feature>
<dbReference type="InterPro" id="IPR009080">
    <property type="entry name" value="tRNAsynth_Ia_anticodon-bd"/>
</dbReference>
<dbReference type="PRINTS" id="PR01041">
    <property type="entry name" value="TRNASYNTHMET"/>
</dbReference>
<evidence type="ECO:0000256" key="10">
    <source>
        <dbReference type="ARBA" id="ARBA00022833"/>
    </source>
</evidence>
<feature type="short sequence motif" description="'HIGH' region" evidence="16">
    <location>
        <begin position="12"/>
        <end position="22"/>
    </location>
</feature>
<comment type="subcellular location">
    <subcellularLocation>
        <location evidence="2 16">Cytoplasm</location>
    </subcellularLocation>
</comment>
<dbReference type="InterPro" id="IPR015413">
    <property type="entry name" value="Methionyl/Leucyl_tRNA_Synth"/>
</dbReference>
<protein>
    <recommendedName>
        <fullName evidence="16">Methionine--tRNA ligase</fullName>
        <ecNumber evidence="16">6.1.1.10</ecNumber>
    </recommendedName>
    <alternativeName>
        <fullName evidence="16">Methionyl-tRNA synthetase</fullName>
        <shortName evidence="16">MetRS</shortName>
    </alternativeName>
</protein>
<dbReference type="InterPro" id="IPR023458">
    <property type="entry name" value="Met-tRNA_ligase_1"/>
</dbReference>
<dbReference type="GO" id="GO:0005524">
    <property type="term" value="F:ATP binding"/>
    <property type="evidence" value="ECO:0007669"/>
    <property type="project" value="UniProtKB-UniRule"/>
</dbReference>
<dbReference type="GO" id="GO:0000049">
    <property type="term" value="F:tRNA binding"/>
    <property type="evidence" value="ECO:0007669"/>
    <property type="project" value="UniProtKB-UniRule"/>
</dbReference>
<dbReference type="PANTHER" id="PTHR45765:SF1">
    <property type="entry name" value="METHIONINE--TRNA LIGASE, CYTOPLASMIC"/>
    <property type="match status" value="1"/>
</dbReference>
<keyword evidence="19" id="KW-1185">Reference proteome</keyword>
<name>A0A2S5TI32_9GAMM</name>
<dbReference type="InterPro" id="IPR029038">
    <property type="entry name" value="MetRS_Zn"/>
</dbReference>
<dbReference type="Proteomes" id="UP000238220">
    <property type="component" value="Unassembled WGS sequence"/>
</dbReference>
<dbReference type="GO" id="GO:0046872">
    <property type="term" value="F:metal ion binding"/>
    <property type="evidence" value="ECO:0007669"/>
    <property type="project" value="UniProtKB-KW"/>
</dbReference>
<gene>
    <name evidence="16" type="primary">metG</name>
    <name evidence="18" type="ORF">C3942_06735</name>
</gene>
<dbReference type="InterPro" id="IPR012340">
    <property type="entry name" value="NA-bd_OB-fold"/>
</dbReference>
<evidence type="ECO:0000256" key="11">
    <source>
        <dbReference type="ARBA" id="ARBA00022840"/>
    </source>
</evidence>
<dbReference type="CDD" id="cd02800">
    <property type="entry name" value="tRNA_bind_EcMetRS_like"/>
    <property type="match status" value="1"/>
</dbReference>
<dbReference type="NCBIfam" id="TIGR00399">
    <property type="entry name" value="metG_C_term"/>
    <property type="match status" value="1"/>
</dbReference>
<dbReference type="InterPro" id="IPR001412">
    <property type="entry name" value="aa-tRNA-synth_I_CS"/>
</dbReference>
<reference evidence="18 19" key="1">
    <citation type="submission" date="2018-02" db="EMBL/GenBank/DDBJ databases">
        <title>Genome sequencing of Solimonas sp. HR-BB.</title>
        <authorList>
            <person name="Lee Y."/>
            <person name="Jeon C.O."/>
        </authorList>
    </citation>
    <scope>NUCLEOTIDE SEQUENCE [LARGE SCALE GENOMIC DNA]</scope>
    <source>
        <strain evidence="18 19">HR-BB</strain>
    </source>
</reference>
<evidence type="ECO:0000256" key="9">
    <source>
        <dbReference type="ARBA" id="ARBA00022741"/>
    </source>
</evidence>
<evidence type="ECO:0000256" key="14">
    <source>
        <dbReference type="ARBA" id="ARBA00023146"/>
    </source>
</evidence>
<dbReference type="OrthoDB" id="9810191at2"/>
<dbReference type="SUPFAM" id="SSF47323">
    <property type="entry name" value="Anticodon-binding domain of a subclass of class I aminoacyl-tRNA synthetases"/>
    <property type="match status" value="1"/>
</dbReference>
<dbReference type="InterPro" id="IPR041872">
    <property type="entry name" value="Anticodon_Met"/>
</dbReference>
<organism evidence="18 19">
    <name type="scientific">Solimonas fluminis</name>
    <dbReference type="NCBI Taxonomy" id="2086571"/>
    <lineage>
        <taxon>Bacteria</taxon>
        <taxon>Pseudomonadati</taxon>
        <taxon>Pseudomonadota</taxon>
        <taxon>Gammaproteobacteria</taxon>
        <taxon>Nevskiales</taxon>
        <taxon>Nevskiaceae</taxon>
        <taxon>Solimonas</taxon>
    </lineage>
</organism>
<evidence type="ECO:0000256" key="7">
    <source>
        <dbReference type="ARBA" id="ARBA00022598"/>
    </source>
</evidence>
<dbReference type="InterPro" id="IPR014729">
    <property type="entry name" value="Rossmann-like_a/b/a_fold"/>
</dbReference>
<dbReference type="CDD" id="cd00814">
    <property type="entry name" value="MetRS_core"/>
    <property type="match status" value="1"/>
</dbReference>